<dbReference type="AlphaFoldDB" id="A0A4P6ENC2"/>
<feature type="transmembrane region" description="Helical" evidence="1">
    <location>
        <begin position="75"/>
        <end position="94"/>
    </location>
</feature>
<dbReference type="OrthoDB" id="3297477at2"/>
<keyword evidence="1" id="KW-0812">Transmembrane</keyword>
<keyword evidence="1" id="KW-1133">Transmembrane helix</keyword>
<keyword evidence="1" id="KW-0472">Membrane</keyword>
<sequence>MTVAVMDRTPVGTSEPGTAYRQTFARVVRSEWIKARSLRGTWLTCGLLALVMVGVAALAGILITAAPGQASDPLATVLGGSDLAVMIAGVLGSMGPDPVSRTR</sequence>
<organism evidence="2 3">
    <name type="scientific">Xylanimonas allomyrinae</name>
    <dbReference type="NCBI Taxonomy" id="2509459"/>
    <lineage>
        <taxon>Bacteria</taxon>
        <taxon>Bacillati</taxon>
        <taxon>Actinomycetota</taxon>
        <taxon>Actinomycetes</taxon>
        <taxon>Micrococcales</taxon>
        <taxon>Promicromonosporaceae</taxon>
        <taxon>Xylanimonas</taxon>
    </lineage>
</organism>
<dbReference type="RefSeq" id="WP_129204107.1">
    <property type="nucleotide sequence ID" value="NZ_CP035495.1"/>
</dbReference>
<name>A0A4P6ENC2_9MICO</name>
<reference evidence="2 3" key="1">
    <citation type="submission" date="2019-01" db="EMBL/GenBank/DDBJ databases">
        <title>Genome sequencing of strain 2JSPR-7.</title>
        <authorList>
            <person name="Heo J."/>
            <person name="Kim S.-J."/>
            <person name="Kim J.-S."/>
            <person name="Hong S.-B."/>
            <person name="Kwon S.-W."/>
        </authorList>
    </citation>
    <scope>NUCLEOTIDE SEQUENCE [LARGE SCALE GENOMIC DNA]</scope>
    <source>
        <strain evidence="2 3">2JSPR-7</strain>
    </source>
</reference>
<dbReference type="KEGG" id="xyl:ET495_08130"/>
<feature type="transmembrane region" description="Helical" evidence="1">
    <location>
        <begin position="42"/>
        <end position="63"/>
    </location>
</feature>
<dbReference type="Proteomes" id="UP000291758">
    <property type="component" value="Chromosome"/>
</dbReference>
<evidence type="ECO:0000256" key="1">
    <source>
        <dbReference type="SAM" id="Phobius"/>
    </source>
</evidence>
<evidence type="ECO:0000313" key="2">
    <source>
        <dbReference type="EMBL" id="QAY63213.1"/>
    </source>
</evidence>
<gene>
    <name evidence="2" type="ORF">ET495_08130</name>
</gene>
<evidence type="ECO:0000313" key="3">
    <source>
        <dbReference type="Proteomes" id="UP000291758"/>
    </source>
</evidence>
<accession>A0A4P6ENC2</accession>
<protein>
    <submittedName>
        <fullName evidence="2">Uncharacterized protein</fullName>
    </submittedName>
</protein>
<keyword evidence="3" id="KW-1185">Reference proteome</keyword>
<dbReference type="EMBL" id="CP035495">
    <property type="protein sequence ID" value="QAY63213.1"/>
    <property type="molecule type" value="Genomic_DNA"/>
</dbReference>
<proteinExistence type="predicted"/>